<dbReference type="AlphaFoldDB" id="W5Y4D5"/>
<keyword evidence="4" id="KW-0032">Aminotransferase</keyword>
<dbReference type="PATRIC" id="fig|1224164.3.peg.2366"/>
<dbReference type="GO" id="GO:0008483">
    <property type="term" value="F:transaminase activity"/>
    <property type="evidence" value="ECO:0007669"/>
    <property type="project" value="UniProtKB-KW"/>
</dbReference>
<dbReference type="HOGENOM" id="CLU_016922_4_0_11"/>
<keyword evidence="4" id="KW-0808">Transferase</keyword>
<comment type="similarity">
    <text evidence="1 3">Belongs to the class-III pyridoxal-phosphate-dependent aminotransferase family.</text>
</comment>
<evidence type="ECO:0000313" key="4">
    <source>
        <dbReference type="EMBL" id="AHI23725.1"/>
    </source>
</evidence>
<dbReference type="NCBIfam" id="NF004718">
    <property type="entry name" value="PRK06062.1"/>
    <property type="match status" value="1"/>
</dbReference>
<organism evidence="4 5">
    <name type="scientific">Corynebacterium vitaeruminis DSM 20294</name>
    <dbReference type="NCBI Taxonomy" id="1224164"/>
    <lineage>
        <taxon>Bacteria</taxon>
        <taxon>Bacillati</taxon>
        <taxon>Actinomycetota</taxon>
        <taxon>Actinomycetes</taxon>
        <taxon>Mycobacteriales</taxon>
        <taxon>Corynebacteriaceae</taxon>
        <taxon>Corynebacterium</taxon>
    </lineage>
</organism>
<dbReference type="Gene3D" id="3.40.640.10">
    <property type="entry name" value="Type I PLP-dependent aspartate aminotransferase-like (Major domain)"/>
    <property type="match status" value="1"/>
</dbReference>
<evidence type="ECO:0000256" key="1">
    <source>
        <dbReference type="ARBA" id="ARBA00008954"/>
    </source>
</evidence>
<dbReference type="InterPro" id="IPR049704">
    <property type="entry name" value="Aminotrans_3_PPA_site"/>
</dbReference>
<dbReference type="CDD" id="cd00610">
    <property type="entry name" value="OAT_like"/>
    <property type="match status" value="1"/>
</dbReference>
<gene>
    <name evidence="4" type="ORF">B843_11745</name>
</gene>
<dbReference type="SUPFAM" id="SSF53383">
    <property type="entry name" value="PLP-dependent transferases"/>
    <property type="match status" value="1"/>
</dbReference>
<dbReference type="Pfam" id="PF00202">
    <property type="entry name" value="Aminotran_3"/>
    <property type="match status" value="1"/>
</dbReference>
<reference evidence="4 5" key="1">
    <citation type="submission" date="2013-02" db="EMBL/GenBank/DDBJ databases">
        <title>The complete genome sequence of Corynebacterium vitaeruminis DSM 20294.</title>
        <authorList>
            <person name="Ruckert C."/>
            <person name="Albersmeier A."/>
            <person name="Kalinowski J."/>
        </authorList>
    </citation>
    <scope>NUCLEOTIDE SEQUENCE [LARGE SCALE GENOMIC DNA]</scope>
    <source>
        <strain evidence="5">ATCC 10234</strain>
    </source>
</reference>
<dbReference type="RefSeq" id="WP_025253710.1">
    <property type="nucleotide sequence ID" value="NZ_CP004353.1"/>
</dbReference>
<dbReference type="InterPro" id="IPR015424">
    <property type="entry name" value="PyrdxlP-dep_Trfase"/>
</dbReference>
<accession>W5Y4D5</accession>
<dbReference type="STRING" id="1224164.B843_11745"/>
<keyword evidence="2 3" id="KW-0663">Pyridoxal phosphate</keyword>
<keyword evidence="5" id="KW-1185">Reference proteome</keyword>
<evidence type="ECO:0000256" key="2">
    <source>
        <dbReference type="ARBA" id="ARBA00022898"/>
    </source>
</evidence>
<dbReference type="InterPro" id="IPR015422">
    <property type="entry name" value="PyrdxlP-dep_Trfase_small"/>
</dbReference>
<dbReference type="PROSITE" id="PS00600">
    <property type="entry name" value="AA_TRANSFER_CLASS_3"/>
    <property type="match status" value="1"/>
</dbReference>
<evidence type="ECO:0000256" key="3">
    <source>
        <dbReference type="RuleBase" id="RU003560"/>
    </source>
</evidence>
<dbReference type="Proteomes" id="UP000019222">
    <property type="component" value="Chromosome"/>
</dbReference>
<dbReference type="GO" id="GO:0030170">
    <property type="term" value="F:pyridoxal phosphate binding"/>
    <property type="evidence" value="ECO:0007669"/>
    <property type="project" value="InterPro"/>
</dbReference>
<evidence type="ECO:0000313" key="5">
    <source>
        <dbReference type="Proteomes" id="UP000019222"/>
    </source>
</evidence>
<dbReference type="EMBL" id="CP004353">
    <property type="protein sequence ID" value="AHI23725.1"/>
    <property type="molecule type" value="Genomic_DNA"/>
</dbReference>
<dbReference type="Gene3D" id="3.90.1150.10">
    <property type="entry name" value="Aspartate Aminotransferase, domain 1"/>
    <property type="match status" value="1"/>
</dbReference>
<dbReference type="PANTHER" id="PTHR43094">
    <property type="entry name" value="AMINOTRANSFERASE"/>
    <property type="match status" value="1"/>
</dbReference>
<dbReference type="PANTHER" id="PTHR43094:SF1">
    <property type="entry name" value="AMINOTRANSFERASE CLASS-III"/>
    <property type="match status" value="1"/>
</dbReference>
<dbReference type="KEGG" id="cvt:B843_11745"/>
<name>W5Y4D5_9CORY</name>
<dbReference type="GO" id="GO:0005829">
    <property type="term" value="C:cytosol"/>
    <property type="evidence" value="ECO:0007669"/>
    <property type="project" value="TreeGrafter"/>
</dbReference>
<dbReference type="InterPro" id="IPR005814">
    <property type="entry name" value="Aminotrans_3"/>
</dbReference>
<proteinExistence type="inferred from homology"/>
<dbReference type="eggNOG" id="COG0160">
    <property type="taxonomic scope" value="Bacteria"/>
</dbReference>
<protein>
    <submittedName>
        <fullName evidence="4">Putative aminotransferase</fullName>
    </submittedName>
</protein>
<dbReference type="InterPro" id="IPR015421">
    <property type="entry name" value="PyrdxlP-dep_Trfase_major"/>
</dbReference>
<sequence length="450" mass="49147">MPIPQSAEGRKAYELDRAHVFHSWSAQASLDPFVFAKGDGSYLIDADGKRYLDFSSQLVFTNIGHQHPRLVEAIKKQAETLCTLAPAHAVASRGEAAKLITDRLPDSLNKVMFTNGGADAVEHAIRMARLYTGRYKVISQFRGYHGATQQAMNISGDNRRWPNDYGAGATCRFFGPFLYRSVYHARSEEEECERALEALENLIAFEGPEAFAAIILETIPGTAGFMPPPEGFLPGVRELCDKYGIVMILDEVMVGFGRTGSWFALDQFDVTPDLVTFAKGVNSGYVPMGGIGLSDDIAHFFDERAYPGGLTYSGHPLAAAAAAETLKIMADEKIVENAAHLGNDVFGPALAELQDKHPSIGEVRGRGAFWALDLVTDRETKEPLSPYGTVNEKMKQVLSVCTANGLLVFNNMHRIHITPPLNLSDEDARKGLAILDNALSVADEFYVGAK</sequence>